<dbReference type="NCBIfam" id="TIGR04430">
    <property type="entry name" value="OM_asym_MlaD"/>
    <property type="match status" value="1"/>
</dbReference>
<feature type="transmembrane region" description="Helical" evidence="2">
    <location>
        <begin position="6"/>
        <end position="26"/>
    </location>
</feature>
<name>E0SHD2_DICD3</name>
<sequence length="207" mass="22255">MQTKKHEIWVGVFMLIALCAIVFLCLKVADLKSLGQQQTYRLYATFDNIGGLKARSPVKIGGVVIGRVADISLDTKTYLPRVAIDIDKRYDHIPDTSSLAIRTSGLLGEQYLALNMGFEDEDMGTSILKDGGTIQDTKSAMVLEDLIGQFLYKSGGSNTDNASQNNASHDTVSPNNANPSHAKPVETKPAENSGEAAKPESGAKPAQ</sequence>
<reference evidence="4 5" key="1">
    <citation type="journal article" date="2011" name="J. Bacteriol.">
        <title>Genome sequence of the plant-pathogenic bacterium Dickeya dadantii 3937.</title>
        <authorList>
            <person name="Glasner J.D."/>
            <person name="Yang C.H."/>
            <person name="Reverchon S."/>
            <person name="Hugouvieux-Cotte-Pattat N."/>
            <person name="Condemine G."/>
            <person name="Bohin J.P."/>
            <person name="Van Gijsegem F."/>
            <person name="Yang S."/>
            <person name="Franza T."/>
            <person name="Expert D."/>
            <person name="Plunkett G. III"/>
            <person name="San Francisco M.J."/>
            <person name="Charkowski A.O."/>
            <person name="Py B."/>
            <person name="Bell K."/>
            <person name="Rauscher L."/>
            <person name="Rodriguez-Palenzuela P."/>
            <person name="Toussaint A."/>
            <person name="Holeva M.C."/>
            <person name="He S.Y."/>
            <person name="Douet V."/>
            <person name="Boccara M."/>
            <person name="Blanco C."/>
            <person name="Toth I."/>
            <person name="Anderson B.D."/>
            <person name="Biehl B.S."/>
            <person name="Mau B."/>
            <person name="Flynn S.M."/>
            <person name="Barras F."/>
            <person name="Lindeberg M."/>
            <person name="Birch P.R."/>
            <person name="Tsuyumu S."/>
            <person name="Shi X."/>
            <person name="Hibbing M."/>
            <person name="Yap M.N."/>
            <person name="Carpentier M."/>
            <person name="Dassa E."/>
            <person name="Umehara M."/>
            <person name="Kim J.F."/>
            <person name="Rusch M."/>
            <person name="Soni P."/>
            <person name="Mayhew G.F."/>
            <person name="Fouts D.E."/>
            <person name="Gill S.R."/>
            <person name="Blattner F.R."/>
            <person name="Keen N.T."/>
            <person name="Perna N.T."/>
        </authorList>
    </citation>
    <scope>NUCLEOTIDE SEQUENCE [LARGE SCALE GENOMIC DNA]</scope>
    <source>
        <strain evidence="4 5">3937</strain>
    </source>
</reference>
<dbReference type="PATRIC" id="fig|198628.6.peg.326"/>
<dbReference type="KEGG" id="ddd:Dda3937_00691"/>
<dbReference type="InterPro" id="IPR052336">
    <property type="entry name" value="MlaD_Phospholipid_Transporter"/>
</dbReference>
<evidence type="ECO:0000313" key="4">
    <source>
        <dbReference type="EMBL" id="ADM96531.1"/>
    </source>
</evidence>
<dbReference type="RefSeq" id="WP_013316015.1">
    <property type="nucleotide sequence ID" value="NC_014500.1"/>
</dbReference>
<organism evidence="4 5">
    <name type="scientific">Dickeya dadantii (strain 3937)</name>
    <name type="common">Erwinia chrysanthemi (strain 3937)</name>
    <dbReference type="NCBI Taxonomy" id="198628"/>
    <lineage>
        <taxon>Bacteria</taxon>
        <taxon>Pseudomonadati</taxon>
        <taxon>Pseudomonadota</taxon>
        <taxon>Gammaproteobacteria</taxon>
        <taxon>Enterobacterales</taxon>
        <taxon>Pectobacteriaceae</taxon>
        <taxon>Dickeya</taxon>
    </lineage>
</organism>
<protein>
    <submittedName>
        <fullName evidence="4">Predicted ABC-type organic solvent transporter</fullName>
    </submittedName>
</protein>
<dbReference type="InterPro" id="IPR030970">
    <property type="entry name" value="ABC_MlaD"/>
</dbReference>
<feature type="domain" description="Mce/MlaD" evidence="3">
    <location>
        <begin position="38"/>
        <end position="117"/>
    </location>
</feature>
<dbReference type="eggNOG" id="COG1463">
    <property type="taxonomic scope" value="Bacteria"/>
</dbReference>
<accession>E0SHD2</accession>
<keyword evidence="2" id="KW-1133">Transmembrane helix</keyword>
<dbReference type="PANTHER" id="PTHR33371">
    <property type="entry name" value="INTERMEMBRANE PHOSPHOLIPID TRANSPORT SYSTEM BINDING PROTEIN MLAD-RELATED"/>
    <property type="match status" value="1"/>
</dbReference>
<dbReference type="OrthoDB" id="9788420at2"/>
<evidence type="ECO:0000259" key="3">
    <source>
        <dbReference type="Pfam" id="PF02470"/>
    </source>
</evidence>
<evidence type="ECO:0000256" key="2">
    <source>
        <dbReference type="SAM" id="Phobius"/>
    </source>
</evidence>
<dbReference type="HOGENOM" id="CLU_107027_0_0_6"/>
<dbReference type="GO" id="GO:0005548">
    <property type="term" value="F:phospholipid transporter activity"/>
    <property type="evidence" value="ECO:0007669"/>
    <property type="project" value="TreeGrafter"/>
</dbReference>
<dbReference type="Proteomes" id="UP000006859">
    <property type="component" value="Chromosome"/>
</dbReference>
<dbReference type="InterPro" id="IPR003399">
    <property type="entry name" value="Mce/MlaD"/>
</dbReference>
<keyword evidence="2" id="KW-0472">Membrane</keyword>
<feature type="region of interest" description="Disordered" evidence="1">
    <location>
        <begin position="158"/>
        <end position="207"/>
    </location>
</feature>
<dbReference type="EMBL" id="CP002038">
    <property type="protein sequence ID" value="ADM96531.1"/>
    <property type="molecule type" value="Genomic_DNA"/>
</dbReference>
<dbReference type="STRING" id="198628.Dda3937_00691"/>
<evidence type="ECO:0000256" key="1">
    <source>
        <dbReference type="SAM" id="MobiDB-lite"/>
    </source>
</evidence>
<gene>
    <name evidence="4" type="primary">yrbD</name>
    <name evidence="4" type="ordered locus">Dda3937_00691</name>
</gene>
<dbReference type="PANTHER" id="PTHR33371:SF4">
    <property type="entry name" value="INTERMEMBRANE PHOSPHOLIPID TRANSPORT SYSTEM BINDING PROTEIN MLAD"/>
    <property type="match status" value="1"/>
</dbReference>
<dbReference type="Pfam" id="PF02470">
    <property type="entry name" value="MlaD"/>
    <property type="match status" value="1"/>
</dbReference>
<dbReference type="GO" id="GO:0005543">
    <property type="term" value="F:phospholipid binding"/>
    <property type="evidence" value="ECO:0007669"/>
    <property type="project" value="TreeGrafter"/>
</dbReference>
<dbReference type="AlphaFoldDB" id="E0SHD2"/>
<keyword evidence="2" id="KW-0812">Transmembrane</keyword>
<feature type="compositionally biased region" description="Polar residues" evidence="1">
    <location>
        <begin position="158"/>
        <end position="179"/>
    </location>
</feature>
<evidence type="ECO:0000313" key="5">
    <source>
        <dbReference type="Proteomes" id="UP000006859"/>
    </source>
</evidence>
<keyword evidence="5" id="KW-1185">Reference proteome</keyword>
<proteinExistence type="predicted"/>